<sequence>MVHSFFFWFLFLVNLDQEYIVQVGIDIGNRHLTNFVEDISTESAMASAPNSYPYLCSSPPLPRTLNPPTKQTLSLITSPFKQTSDPNPQSLRVSIRLGNSSSRKQSVLIGRASAENGAEEEEKYEEYESSGHQCDVWNRDMACS</sequence>
<reference evidence="2" key="1">
    <citation type="journal article" date="2022" name="Mol. Ecol. Resour.">
        <title>The genomes of chicory, endive, great burdock and yacon provide insights into Asteraceae palaeo-polyploidization history and plant inulin production.</title>
        <authorList>
            <person name="Fan W."/>
            <person name="Wang S."/>
            <person name="Wang H."/>
            <person name="Wang A."/>
            <person name="Jiang F."/>
            <person name="Liu H."/>
            <person name="Zhao H."/>
            <person name="Xu D."/>
            <person name="Zhang Y."/>
        </authorList>
    </citation>
    <scope>NUCLEOTIDE SEQUENCE [LARGE SCALE GENOMIC DNA]</scope>
    <source>
        <strain evidence="2">cv. Yunnan</strain>
    </source>
</reference>
<accession>A0ACB8YSA6</accession>
<name>A0ACB8YSA6_9ASTR</name>
<evidence type="ECO:0000313" key="2">
    <source>
        <dbReference type="Proteomes" id="UP001056120"/>
    </source>
</evidence>
<evidence type="ECO:0000313" key="1">
    <source>
        <dbReference type="EMBL" id="KAI3688341.1"/>
    </source>
</evidence>
<keyword evidence="2" id="KW-1185">Reference proteome</keyword>
<gene>
    <name evidence="1" type="ORF">L1987_82053</name>
</gene>
<organism evidence="1 2">
    <name type="scientific">Smallanthus sonchifolius</name>
    <dbReference type="NCBI Taxonomy" id="185202"/>
    <lineage>
        <taxon>Eukaryota</taxon>
        <taxon>Viridiplantae</taxon>
        <taxon>Streptophyta</taxon>
        <taxon>Embryophyta</taxon>
        <taxon>Tracheophyta</taxon>
        <taxon>Spermatophyta</taxon>
        <taxon>Magnoliopsida</taxon>
        <taxon>eudicotyledons</taxon>
        <taxon>Gunneridae</taxon>
        <taxon>Pentapetalae</taxon>
        <taxon>asterids</taxon>
        <taxon>campanulids</taxon>
        <taxon>Asterales</taxon>
        <taxon>Asteraceae</taxon>
        <taxon>Asteroideae</taxon>
        <taxon>Heliantheae alliance</taxon>
        <taxon>Millerieae</taxon>
        <taxon>Smallanthus</taxon>
    </lineage>
</organism>
<dbReference type="Proteomes" id="UP001056120">
    <property type="component" value="Linkage Group LG27"/>
</dbReference>
<protein>
    <submittedName>
        <fullName evidence="1">Uncharacterized protein</fullName>
    </submittedName>
</protein>
<reference evidence="1 2" key="2">
    <citation type="journal article" date="2022" name="Mol. Ecol. Resour.">
        <title>The genomes of chicory, endive, great burdock and yacon provide insights into Asteraceae paleo-polyploidization history and plant inulin production.</title>
        <authorList>
            <person name="Fan W."/>
            <person name="Wang S."/>
            <person name="Wang H."/>
            <person name="Wang A."/>
            <person name="Jiang F."/>
            <person name="Liu H."/>
            <person name="Zhao H."/>
            <person name="Xu D."/>
            <person name="Zhang Y."/>
        </authorList>
    </citation>
    <scope>NUCLEOTIDE SEQUENCE [LARGE SCALE GENOMIC DNA]</scope>
    <source>
        <strain evidence="2">cv. Yunnan</strain>
        <tissue evidence="1">Leaves</tissue>
    </source>
</reference>
<proteinExistence type="predicted"/>
<dbReference type="EMBL" id="CM042044">
    <property type="protein sequence ID" value="KAI3688341.1"/>
    <property type="molecule type" value="Genomic_DNA"/>
</dbReference>
<comment type="caution">
    <text evidence="1">The sequence shown here is derived from an EMBL/GenBank/DDBJ whole genome shotgun (WGS) entry which is preliminary data.</text>
</comment>